<comment type="caution">
    <text evidence="1">The sequence shown here is derived from an EMBL/GenBank/DDBJ whole genome shotgun (WGS) entry which is preliminary data.</text>
</comment>
<sequence>MDEVSSSIVKMLKQLFQSLKVSFVMSAIIALDEQNVLDWLSQIPEIFSNINYQEEIARMHVRVQHLDFDSYCLLNFPKRSFKMKTRWKCTGGNVSSGNAFRKALIP</sequence>
<protein>
    <submittedName>
        <fullName evidence="1">Superkiller-like protein</fullName>
    </submittedName>
</protein>
<organism evidence="1 2">
    <name type="scientific">Trifolium medium</name>
    <dbReference type="NCBI Taxonomy" id="97028"/>
    <lineage>
        <taxon>Eukaryota</taxon>
        <taxon>Viridiplantae</taxon>
        <taxon>Streptophyta</taxon>
        <taxon>Embryophyta</taxon>
        <taxon>Tracheophyta</taxon>
        <taxon>Spermatophyta</taxon>
        <taxon>Magnoliopsida</taxon>
        <taxon>eudicotyledons</taxon>
        <taxon>Gunneridae</taxon>
        <taxon>Pentapetalae</taxon>
        <taxon>rosids</taxon>
        <taxon>fabids</taxon>
        <taxon>Fabales</taxon>
        <taxon>Fabaceae</taxon>
        <taxon>Papilionoideae</taxon>
        <taxon>50 kb inversion clade</taxon>
        <taxon>NPAAA clade</taxon>
        <taxon>Hologalegina</taxon>
        <taxon>IRL clade</taxon>
        <taxon>Trifolieae</taxon>
        <taxon>Trifolium</taxon>
    </lineage>
</organism>
<dbReference type="EMBL" id="LXQA010017186">
    <property type="protein sequence ID" value="MCH89914.1"/>
    <property type="molecule type" value="Genomic_DNA"/>
</dbReference>
<name>A0A392MUE4_9FABA</name>
<keyword evidence="2" id="KW-1185">Reference proteome</keyword>
<accession>A0A392MUE4</accession>
<dbReference type="AlphaFoldDB" id="A0A392MUE4"/>
<evidence type="ECO:0000313" key="1">
    <source>
        <dbReference type="EMBL" id="MCH89914.1"/>
    </source>
</evidence>
<dbReference type="Proteomes" id="UP000265520">
    <property type="component" value="Unassembled WGS sequence"/>
</dbReference>
<reference evidence="1 2" key="1">
    <citation type="journal article" date="2018" name="Front. Plant Sci.">
        <title>Red Clover (Trifolium pratense) and Zigzag Clover (T. medium) - A Picture of Genomic Similarities and Differences.</title>
        <authorList>
            <person name="Dluhosova J."/>
            <person name="Istvanek J."/>
            <person name="Nedelnik J."/>
            <person name="Repkova J."/>
        </authorList>
    </citation>
    <scope>NUCLEOTIDE SEQUENCE [LARGE SCALE GENOMIC DNA]</scope>
    <source>
        <strain evidence="2">cv. 10/8</strain>
        <tissue evidence="1">Leaf</tissue>
    </source>
</reference>
<evidence type="ECO:0000313" key="2">
    <source>
        <dbReference type="Proteomes" id="UP000265520"/>
    </source>
</evidence>
<gene>
    <name evidence="1" type="ORF">A2U01_0010818</name>
</gene>
<proteinExistence type="predicted"/>